<sequence length="51" mass="6077">MAVFRTQPDRRRKTYSVKVAIYRYHEASSDLHLIIHNNTSRILGEFISWQA</sequence>
<reference evidence="1" key="1">
    <citation type="submission" date="2022-01" db="EMBL/GenBank/DDBJ databases">
        <authorList>
            <person name="Jo J.-H."/>
            <person name="Im W.-T."/>
        </authorList>
    </citation>
    <scope>NUCLEOTIDE SEQUENCE</scope>
    <source>
        <strain evidence="1">NA20</strain>
    </source>
</reference>
<name>A0ABS9KV12_9BACT</name>
<dbReference type="RefSeq" id="WP_237874677.1">
    <property type="nucleotide sequence ID" value="NZ_JAKLTR010000011.1"/>
</dbReference>
<comment type="caution">
    <text evidence="1">The sequence shown here is derived from an EMBL/GenBank/DDBJ whole genome shotgun (WGS) entry which is preliminary data.</text>
</comment>
<evidence type="ECO:0000313" key="2">
    <source>
        <dbReference type="Proteomes" id="UP001165367"/>
    </source>
</evidence>
<protein>
    <submittedName>
        <fullName evidence="1">Uncharacterized protein</fullName>
    </submittedName>
</protein>
<organism evidence="1 2">
    <name type="scientific">Terrimonas ginsenosidimutans</name>
    <dbReference type="NCBI Taxonomy" id="2908004"/>
    <lineage>
        <taxon>Bacteria</taxon>
        <taxon>Pseudomonadati</taxon>
        <taxon>Bacteroidota</taxon>
        <taxon>Chitinophagia</taxon>
        <taxon>Chitinophagales</taxon>
        <taxon>Chitinophagaceae</taxon>
        <taxon>Terrimonas</taxon>
    </lineage>
</organism>
<dbReference type="EMBL" id="JAKLTR010000011">
    <property type="protein sequence ID" value="MCG2616140.1"/>
    <property type="molecule type" value="Genomic_DNA"/>
</dbReference>
<accession>A0ABS9KV12</accession>
<evidence type="ECO:0000313" key="1">
    <source>
        <dbReference type="EMBL" id="MCG2616140.1"/>
    </source>
</evidence>
<proteinExistence type="predicted"/>
<keyword evidence="2" id="KW-1185">Reference proteome</keyword>
<gene>
    <name evidence="1" type="ORF">LZZ85_17720</name>
</gene>
<dbReference type="Proteomes" id="UP001165367">
    <property type="component" value="Unassembled WGS sequence"/>
</dbReference>